<dbReference type="RefSeq" id="WP_183918199.1">
    <property type="nucleotide sequence ID" value="NZ_JBDJLH010000010.1"/>
</dbReference>
<comment type="subcellular location">
    <subcellularLocation>
        <location evidence="1">Membrane</location>
        <topology evidence="1">Multi-pass membrane protein</topology>
    </subcellularLocation>
</comment>
<gene>
    <name evidence="7" type="ORF">ABE541_23510</name>
</gene>
<keyword evidence="2 5" id="KW-0812">Transmembrane</keyword>
<keyword evidence="8" id="KW-1185">Reference proteome</keyword>
<evidence type="ECO:0000313" key="8">
    <source>
        <dbReference type="Proteomes" id="UP001409291"/>
    </source>
</evidence>
<evidence type="ECO:0000256" key="1">
    <source>
        <dbReference type="ARBA" id="ARBA00004141"/>
    </source>
</evidence>
<evidence type="ECO:0000256" key="2">
    <source>
        <dbReference type="ARBA" id="ARBA00022692"/>
    </source>
</evidence>
<keyword evidence="3 5" id="KW-1133">Transmembrane helix</keyword>
<name>A0ABV0C216_9SPHI</name>
<dbReference type="PANTHER" id="PTHR38480">
    <property type="entry name" value="SLR0254 PROTEIN"/>
    <property type="match status" value="1"/>
</dbReference>
<dbReference type="PANTHER" id="PTHR38480:SF1">
    <property type="entry name" value="SLR0254 PROTEIN"/>
    <property type="match status" value="1"/>
</dbReference>
<evidence type="ECO:0000256" key="5">
    <source>
        <dbReference type="SAM" id="Phobius"/>
    </source>
</evidence>
<protein>
    <submittedName>
        <fullName evidence="7">RDD family protein</fullName>
    </submittedName>
</protein>
<feature type="transmembrane region" description="Helical" evidence="5">
    <location>
        <begin position="57"/>
        <end position="76"/>
    </location>
</feature>
<evidence type="ECO:0000256" key="3">
    <source>
        <dbReference type="ARBA" id="ARBA00022989"/>
    </source>
</evidence>
<proteinExistence type="predicted"/>
<dbReference type="InterPro" id="IPR010432">
    <property type="entry name" value="RDD"/>
</dbReference>
<dbReference type="Proteomes" id="UP001409291">
    <property type="component" value="Unassembled WGS sequence"/>
</dbReference>
<dbReference type="EMBL" id="JBDJNQ010000015">
    <property type="protein sequence ID" value="MEN5380253.1"/>
    <property type="molecule type" value="Genomic_DNA"/>
</dbReference>
<feature type="transmembrane region" description="Helical" evidence="5">
    <location>
        <begin position="25"/>
        <end position="45"/>
    </location>
</feature>
<organism evidence="7 8">
    <name type="scientific">Sphingobacterium kitahiroshimense</name>
    <dbReference type="NCBI Taxonomy" id="470446"/>
    <lineage>
        <taxon>Bacteria</taxon>
        <taxon>Pseudomonadati</taxon>
        <taxon>Bacteroidota</taxon>
        <taxon>Sphingobacteriia</taxon>
        <taxon>Sphingobacteriales</taxon>
        <taxon>Sphingobacteriaceae</taxon>
        <taxon>Sphingobacterium</taxon>
    </lineage>
</organism>
<comment type="caution">
    <text evidence="7">The sequence shown here is derived from an EMBL/GenBank/DDBJ whole genome shotgun (WGS) entry which is preliminary data.</text>
</comment>
<evidence type="ECO:0000256" key="4">
    <source>
        <dbReference type="ARBA" id="ARBA00023136"/>
    </source>
</evidence>
<feature type="domain" description="RDD" evidence="6">
    <location>
        <begin position="18"/>
        <end position="145"/>
    </location>
</feature>
<sequence length="241" mass="27621">MNKLLINTPQNVKIEYNLASLGSRIIAFAIDYFIILVYYILIIVILDSFHINMKDSWLFFGILSLLSLPALFYPLVMETAMSGQSIGKKIMKIKVVKIDGTRANFYQYFARWTFSLVDIWMCMGGIAITSIALSKYGQRIGDLSAETSVISLKAKLNLQQTIFEDVPSEKDIIFPQVIKLSDQDANKVKEIYDGAVRRKDYNILLALTQKLENILDVKSTMHPNDFVNQVMKDHYILFRNK</sequence>
<feature type="transmembrane region" description="Helical" evidence="5">
    <location>
        <begin position="112"/>
        <end position="133"/>
    </location>
</feature>
<evidence type="ECO:0000313" key="7">
    <source>
        <dbReference type="EMBL" id="MEN5380253.1"/>
    </source>
</evidence>
<accession>A0ABV0C216</accession>
<dbReference type="Pfam" id="PF06271">
    <property type="entry name" value="RDD"/>
    <property type="match status" value="1"/>
</dbReference>
<keyword evidence="4 5" id="KW-0472">Membrane</keyword>
<reference evidence="7 8" key="1">
    <citation type="submission" date="2024-04" db="EMBL/GenBank/DDBJ databases">
        <title>WGS of bacteria from Torrens River.</title>
        <authorList>
            <person name="Wyrsch E.R."/>
            <person name="Drigo B."/>
        </authorList>
    </citation>
    <scope>NUCLEOTIDE SEQUENCE [LARGE SCALE GENOMIC DNA]</scope>
    <source>
        <strain evidence="7 8">TWI391</strain>
    </source>
</reference>
<evidence type="ECO:0000259" key="6">
    <source>
        <dbReference type="Pfam" id="PF06271"/>
    </source>
</evidence>